<dbReference type="Pfam" id="PF02626">
    <property type="entry name" value="CT_A_B"/>
    <property type="match status" value="1"/>
</dbReference>
<evidence type="ECO:0000259" key="4">
    <source>
        <dbReference type="SMART" id="SM00797"/>
    </source>
</evidence>
<name>A0A7X0LTK7_9BACI</name>
<accession>A0A7X0LTK7</accession>
<feature type="domain" description="Carboxyltransferase" evidence="4">
    <location>
        <begin position="23"/>
        <end position="321"/>
    </location>
</feature>
<evidence type="ECO:0000313" key="5">
    <source>
        <dbReference type="EMBL" id="MBB6443593.1"/>
    </source>
</evidence>
<proteinExistence type="predicted"/>
<keyword evidence="2" id="KW-0378">Hydrolase</keyword>
<dbReference type="SUPFAM" id="SSF50891">
    <property type="entry name" value="Cyclophilin-like"/>
    <property type="match status" value="1"/>
</dbReference>
<reference evidence="5 6" key="1">
    <citation type="submission" date="2020-08" db="EMBL/GenBank/DDBJ databases">
        <title>Genomic Encyclopedia of Type Strains, Phase IV (KMG-IV): sequencing the most valuable type-strain genomes for metagenomic binning, comparative biology and taxonomic classification.</title>
        <authorList>
            <person name="Goeker M."/>
        </authorList>
    </citation>
    <scope>NUCLEOTIDE SEQUENCE [LARGE SCALE GENOMIC DNA]</scope>
    <source>
        <strain evidence="5 6">DSM 5391</strain>
    </source>
</reference>
<keyword evidence="6" id="KW-1185">Reference proteome</keyword>
<dbReference type="InterPro" id="IPR029000">
    <property type="entry name" value="Cyclophilin-like_dom_sf"/>
</dbReference>
<sequence>MIKIIKPGLLSTIQDMGRFGFQKYGVGSSGAMDLFSHRIANILTGNNENAPTIEMTLLGAEILFQEDSLIAICGGNLSPAITGGSLIPAWRPVLVKKGTVLHLRAAKQGCRTYLAVAGGFSVPKLMNSASTYLRAEMGGFRGRALQSGDEISVNPRSTLAGYIAEYLNASLNHKPFAAADWFVSPNLIPSFENNPVIRVMEGRHYHLFSEDSKKQLFNSLFHVIPQSDRMGCRLQGPPLQLENPQELLSEAVTYGTIQVPADGNPIVLLADRQTTGGYVKMAQIASVDFPLIAQAKPGDRIHFKKISHEEAQRLYIEREKNLLQLKQGILHKFGLGGFQ</sequence>
<dbReference type="GO" id="GO:0016787">
    <property type="term" value="F:hydrolase activity"/>
    <property type="evidence" value="ECO:0007669"/>
    <property type="project" value="UniProtKB-KW"/>
</dbReference>
<evidence type="ECO:0000256" key="3">
    <source>
        <dbReference type="ARBA" id="ARBA00022840"/>
    </source>
</evidence>
<evidence type="ECO:0000313" key="6">
    <source>
        <dbReference type="Proteomes" id="UP000531594"/>
    </source>
</evidence>
<dbReference type="Proteomes" id="UP000531594">
    <property type="component" value="Unassembled WGS sequence"/>
</dbReference>
<organism evidence="5 6">
    <name type="scientific">Bacillus benzoevorans</name>
    <dbReference type="NCBI Taxonomy" id="1456"/>
    <lineage>
        <taxon>Bacteria</taxon>
        <taxon>Bacillati</taxon>
        <taxon>Bacillota</taxon>
        <taxon>Bacilli</taxon>
        <taxon>Bacillales</taxon>
        <taxon>Bacillaceae</taxon>
        <taxon>Bacillus</taxon>
    </lineage>
</organism>
<gene>
    <name evidence="5" type="ORF">HNR53_000181</name>
</gene>
<dbReference type="NCBIfam" id="TIGR00724">
    <property type="entry name" value="urea_amlyse_rel"/>
    <property type="match status" value="1"/>
</dbReference>
<dbReference type="InterPro" id="IPR003778">
    <property type="entry name" value="CT_A_B"/>
</dbReference>
<protein>
    <submittedName>
        <fullName evidence="5">Antagonist of KipI</fullName>
    </submittedName>
</protein>
<dbReference type="PANTHER" id="PTHR43309">
    <property type="entry name" value="5-OXOPROLINASE SUBUNIT C"/>
    <property type="match status" value="1"/>
</dbReference>
<dbReference type="RefSeq" id="WP_184521606.1">
    <property type="nucleotide sequence ID" value="NZ_JACHGK010000001.1"/>
</dbReference>
<dbReference type="GO" id="GO:0005524">
    <property type="term" value="F:ATP binding"/>
    <property type="evidence" value="ECO:0007669"/>
    <property type="project" value="UniProtKB-KW"/>
</dbReference>
<comment type="caution">
    <text evidence="5">The sequence shown here is derived from an EMBL/GenBank/DDBJ whole genome shotgun (WGS) entry which is preliminary data.</text>
</comment>
<keyword evidence="1" id="KW-0547">Nucleotide-binding</keyword>
<dbReference type="AlphaFoldDB" id="A0A7X0LTK7"/>
<dbReference type="SMART" id="SM00797">
    <property type="entry name" value="AHS2"/>
    <property type="match status" value="1"/>
</dbReference>
<dbReference type="InterPro" id="IPR052708">
    <property type="entry name" value="PxpC"/>
</dbReference>
<dbReference type="Gene3D" id="2.40.100.10">
    <property type="entry name" value="Cyclophilin-like"/>
    <property type="match status" value="1"/>
</dbReference>
<evidence type="ECO:0000256" key="1">
    <source>
        <dbReference type="ARBA" id="ARBA00022741"/>
    </source>
</evidence>
<keyword evidence="3" id="KW-0067">ATP-binding</keyword>
<dbReference type="PANTHER" id="PTHR43309:SF5">
    <property type="entry name" value="5-OXOPROLINASE SUBUNIT C"/>
    <property type="match status" value="1"/>
</dbReference>
<evidence type="ECO:0000256" key="2">
    <source>
        <dbReference type="ARBA" id="ARBA00022801"/>
    </source>
</evidence>
<dbReference type="EMBL" id="JACHGK010000001">
    <property type="protein sequence ID" value="MBB6443593.1"/>
    <property type="molecule type" value="Genomic_DNA"/>
</dbReference>